<dbReference type="InterPro" id="IPR040079">
    <property type="entry name" value="Glutathione_S-Trfase"/>
</dbReference>
<name>A0A2S9KIH3_9BURK</name>
<dbReference type="InterPro" id="IPR036249">
    <property type="entry name" value="Thioredoxin-like_sf"/>
</dbReference>
<evidence type="ECO:0000313" key="3">
    <source>
        <dbReference type="EMBL" id="MYZ51873.1"/>
    </source>
</evidence>
<dbReference type="InterPro" id="IPR036282">
    <property type="entry name" value="Glutathione-S-Trfase_C_sf"/>
</dbReference>
<dbReference type="SFLD" id="SFLDG00358">
    <property type="entry name" value="Main_(cytGST)"/>
    <property type="match status" value="1"/>
</dbReference>
<dbReference type="Gene3D" id="3.40.30.10">
    <property type="entry name" value="Glutaredoxin"/>
    <property type="match status" value="1"/>
</dbReference>
<dbReference type="GO" id="GO:0016740">
    <property type="term" value="F:transferase activity"/>
    <property type="evidence" value="ECO:0007669"/>
    <property type="project" value="UniProtKB-KW"/>
</dbReference>
<dbReference type="PANTHER" id="PTHR43968:SF6">
    <property type="entry name" value="GLUTATHIONE S-TRANSFERASE OMEGA"/>
    <property type="match status" value="1"/>
</dbReference>
<feature type="domain" description="GST N-terminal" evidence="1">
    <location>
        <begin position="1"/>
        <end position="78"/>
    </location>
</feature>
<evidence type="ECO:0000259" key="2">
    <source>
        <dbReference type="PROSITE" id="PS50405"/>
    </source>
</evidence>
<evidence type="ECO:0000313" key="4">
    <source>
        <dbReference type="EMBL" id="PRD70251.1"/>
    </source>
</evidence>
<organism evidence="4 5">
    <name type="scientific">Malikia spinosa</name>
    <dbReference type="NCBI Taxonomy" id="86180"/>
    <lineage>
        <taxon>Bacteria</taxon>
        <taxon>Pseudomonadati</taxon>
        <taxon>Pseudomonadota</taxon>
        <taxon>Betaproteobacteria</taxon>
        <taxon>Burkholderiales</taxon>
        <taxon>Comamonadaceae</taxon>
        <taxon>Malikia</taxon>
    </lineage>
</organism>
<comment type="caution">
    <text evidence="4">The sequence shown here is derived from an EMBL/GenBank/DDBJ whole genome shotgun (WGS) entry which is preliminary data.</text>
</comment>
<dbReference type="PANTHER" id="PTHR43968">
    <property type="match status" value="1"/>
</dbReference>
<dbReference type="Proteomes" id="UP000238326">
    <property type="component" value="Unassembled WGS sequence"/>
</dbReference>
<dbReference type="CDD" id="cd03205">
    <property type="entry name" value="GST_C_6"/>
    <property type="match status" value="1"/>
</dbReference>
<dbReference type="Gene3D" id="1.20.1050.10">
    <property type="match status" value="1"/>
</dbReference>
<dbReference type="GO" id="GO:0005737">
    <property type="term" value="C:cytoplasm"/>
    <property type="evidence" value="ECO:0007669"/>
    <property type="project" value="TreeGrafter"/>
</dbReference>
<dbReference type="EMBL" id="PVLR01000006">
    <property type="protein sequence ID" value="PRD70251.1"/>
    <property type="molecule type" value="Genomic_DNA"/>
</dbReference>
<dbReference type="Pfam" id="PF13410">
    <property type="entry name" value="GST_C_2"/>
    <property type="match status" value="1"/>
</dbReference>
<dbReference type="PROSITE" id="PS50404">
    <property type="entry name" value="GST_NTER"/>
    <property type="match status" value="1"/>
</dbReference>
<keyword evidence="5" id="KW-1185">Reference proteome</keyword>
<dbReference type="RefSeq" id="WP_105728256.1">
    <property type="nucleotide sequence ID" value="NZ_PVLR01000006.1"/>
</dbReference>
<dbReference type="SUPFAM" id="SSF52833">
    <property type="entry name" value="Thioredoxin-like"/>
    <property type="match status" value="1"/>
</dbReference>
<dbReference type="OrthoDB" id="8634103at2"/>
<gene>
    <name evidence="4" type="ORF">C6P61_02020</name>
    <name evidence="3" type="ORF">F5985_06935</name>
</gene>
<reference evidence="4 5" key="1">
    <citation type="submission" date="2018-03" db="EMBL/GenBank/DDBJ databases">
        <title>Comparative genomics illustrates the genes involved in a hyperalkaliphilic mechanisms of Serpentinomonas isolated from highly-alkaline calcium-rich serpentinized springs.</title>
        <authorList>
            <person name="Suzuki S."/>
            <person name="Ishii S."/>
            <person name="Walworth N."/>
            <person name="Bird L."/>
            <person name="Kuenen J.G."/>
            <person name="Nealson K.H."/>
        </authorList>
    </citation>
    <scope>NUCLEOTIDE SEQUENCE [LARGE SCALE GENOMIC DNA]</scope>
    <source>
        <strain evidence="4 5">83</strain>
    </source>
</reference>
<dbReference type="Pfam" id="PF13409">
    <property type="entry name" value="GST_N_2"/>
    <property type="match status" value="1"/>
</dbReference>
<dbReference type="PROSITE" id="PS50405">
    <property type="entry name" value="GST_CTER"/>
    <property type="match status" value="1"/>
</dbReference>
<dbReference type="CDD" id="cd03049">
    <property type="entry name" value="GST_N_3"/>
    <property type="match status" value="1"/>
</dbReference>
<dbReference type="InterPro" id="IPR050983">
    <property type="entry name" value="GST_Omega/HSP26"/>
</dbReference>
<reference evidence="3 6" key="2">
    <citation type="submission" date="2019-09" db="EMBL/GenBank/DDBJ databases">
        <title>Identification of Malikia spinosa a prominent benzene-, toluene-, and ethylbenzene-degrading bacterium: enrichment, isolation and whole genome sequencing.</title>
        <authorList>
            <person name="Tancsics A."/>
            <person name="Revesz F."/>
            <person name="Kriszt B."/>
        </authorList>
    </citation>
    <scope>NUCLEOTIDE SEQUENCE [LARGE SCALE GENOMIC DNA]</scope>
    <source>
        <strain evidence="3 6">AB6</strain>
    </source>
</reference>
<proteinExistence type="predicted"/>
<dbReference type="SFLD" id="SFLDS00019">
    <property type="entry name" value="Glutathione_Transferase_(cytos"/>
    <property type="match status" value="1"/>
</dbReference>
<sequence>MKLIGTATSPFVRKVRIVLAEKKLDCPYVEDDVMAPDSLAAQHNPLGKVPCLLLDGGEAVFDSRVIVEYLDALSPVGRLIPAAGRERMEVKQWEALADGLLDAAVLARQESHWPGRADSERSPAWIARQLGKVEAALVLMERQLGERPWCHGIHLSLADVALGCALGYLDFRFPQLAWRERHPRLLRLHDKLMTRPSFADTRPPQ</sequence>
<feature type="domain" description="GST C-terminal" evidence="2">
    <location>
        <begin position="83"/>
        <end position="205"/>
    </location>
</feature>
<dbReference type="AlphaFoldDB" id="A0A2S9KIH3"/>
<evidence type="ECO:0000313" key="6">
    <source>
        <dbReference type="Proteomes" id="UP000481947"/>
    </source>
</evidence>
<dbReference type="InterPro" id="IPR010987">
    <property type="entry name" value="Glutathione-S-Trfase_C-like"/>
</dbReference>
<evidence type="ECO:0000259" key="1">
    <source>
        <dbReference type="PROSITE" id="PS50404"/>
    </source>
</evidence>
<dbReference type="SUPFAM" id="SSF47616">
    <property type="entry name" value="GST C-terminal domain-like"/>
    <property type="match status" value="1"/>
</dbReference>
<evidence type="ECO:0000313" key="5">
    <source>
        <dbReference type="Proteomes" id="UP000238326"/>
    </source>
</evidence>
<dbReference type="Proteomes" id="UP000481947">
    <property type="component" value="Unassembled WGS sequence"/>
</dbReference>
<protein>
    <submittedName>
        <fullName evidence="4">Glutathione S-transferase</fullName>
    </submittedName>
</protein>
<keyword evidence="4" id="KW-0808">Transferase</keyword>
<accession>A0A2S9KIH3</accession>
<dbReference type="EMBL" id="VYSB01000005">
    <property type="protein sequence ID" value="MYZ51873.1"/>
    <property type="molecule type" value="Genomic_DNA"/>
</dbReference>
<dbReference type="InterPro" id="IPR004045">
    <property type="entry name" value="Glutathione_S-Trfase_N"/>
</dbReference>